<keyword evidence="1" id="KW-0805">Transcription regulation</keyword>
<evidence type="ECO:0000313" key="6">
    <source>
        <dbReference type="EMBL" id="RAQ30655.1"/>
    </source>
</evidence>
<evidence type="ECO:0000313" key="7">
    <source>
        <dbReference type="Proteomes" id="UP000249377"/>
    </source>
</evidence>
<protein>
    <recommendedName>
        <fullName evidence="5">HTH araC/xylS-type domain-containing protein</fullName>
    </recommendedName>
</protein>
<keyword evidence="7" id="KW-1185">Reference proteome</keyword>
<dbReference type="Pfam" id="PF12833">
    <property type="entry name" value="HTH_18"/>
    <property type="match status" value="1"/>
</dbReference>
<dbReference type="InterPro" id="IPR009057">
    <property type="entry name" value="Homeodomain-like_sf"/>
</dbReference>
<dbReference type="InterPro" id="IPR018062">
    <property type="entry name" value="HTH_AraC-typ_CS"/>
</dbReference>
<dbReference type="InterPro" id="IPR018060">
    <property type="entry name" value="HTH_AraC"/>
</dbReference>
<sequence>MKEALKAAETSGLPTDPGKNFQFERHYTAAPRQLGPISLYQFGELSCEAGYEIAAHRQWCQEISYVVSGGGHFIDNAQAIPVKEGELIFNPAGHTHAISADCGEAIRFAYLGFELAPLETPLEEDLLPLRLFYQRSGCLHAAGCQEIFQPFRKGLEEFYLMEPAHLLMAQAYLLQILLLSYRALSGALSSAAPSSAAPPCGDSPPAGLAEGVAVGKAVYAAIRYIDRHLLEIQNVQQLSRTLGYNRTYLSHLFKSRMNRTLEEYLTQQKMERAKELLLRDHLSIAKTAELLQYASASAFSRAFRSYAGVPPSAFIKQGQR</sequence>
<feature type="region of interest" description="Disordered" evidence="4">
    <location>
        <begin position="1"/>
        <end position="20"/>
    </location>
</feature>
<dbReference type="GO" id="GO:0003700">
    <property type="term" value="F:DNA-binding transcription factor activity"/>
    <property type="evidence" value="ECO:0007669"/>
    <property type="project" value="InterPro"/>
</dbReference>
<gene>
    <name evidence="6" type="ORF">DPQ25_03995</name>
</gene>
<comment type="caution">
    <text evidence="6">The sequence shown here is derived from an EMBL/GenBank/DDBJ whole genome shotgun (WGS) entry which is preliminary data.</text>
</comment>
<feature type="domain" description="HTH araC/xylS-type" evidence="5">
    <location>
        <begin position="219"/>
        <end position="317"/>
    </location>
</feature>
<organism evidence="6 7">
    <name type="scientific">Hydrogeniiclostridium mannosilyticum</name>
    <dbReference type="NCBI Taxonomy" id="2764322"/>
    <lineage>
        <taxon>Bacteria</taxon>
        <taxon>Bacillati</taxon>
        <taxon>Bacillota</taxon>
        <taxon>Clostridia</taxon>
        <taxon>Eubacteriales</taxon>
        <taxon>Acutalibacteraceae</taxon>
        <taxon>Hydrogeniiclostridium</taxon>
    </lineage>
</organism>
<evidence type="ECO:0000256" key="3">
    <source>
        <dbReference type="ARBA" id="ARBA00023163"/>
    </source>
</evidence>
<dbReference type="GO" id="GO:0043565">
    <property type="term" value="F:sequence-specific DNA binding"/>
    <property type="evidence" value="ECO:0007669"/>
    <property type="project" value="InterPro"/>
</dbReference>
<dbReference type="PROSITE" id="PS00041">
    <property type="entry name" value="HTH_ARAC_FAMILY_1"/>
    <property type="match status" value="1"/>
</dbReference>
<keyword evidence="2" id="KW-0238">DNA-binding</keyword>
<dbReference type="AlphaFoldDB" id="A0A328UP10"/>
<proteinExistence type="predicted"/>
<dbReference type="Pfam" id="PF02311">
    <property type="entry name" value="AraC_binding"/>
    <property type="match status" value="1"/>
</dbReference>
<keyword evidence="3" id="KW-0804">Transcription</keyword>
<evidence type="ECO:0000256" key="4">
    <source>
        <dbReference type="SAM" id="MobiDB-lite"/>
    </source>
</evidence>
<dbReference type="EMBL" id="QLYR01000001">
    <property type="protein sequence ID" value="RAQ30655.1"/>
    <property type="molecule type" value="Genomic_DNA"/>
</dbReference>
<dbReference type="SMART" id="SM00342">
    <property type="entry name" value="HTH_ARAC"/>
    <property type="match status" value="1"/>
</dbReference>
<dbReference type="Gene3D" id="2.60.120.10">
    <property type="entry name" value="Jelly Rolls"/>
    <property type="match status" value="1"/>
</dbReference>
<dbReference type="SUPFAM" id="SSF46689">
    <property type="entry name" value="Homeodomain-like"/>
    <property type="match status" value="2"/>
</dbReference>
<dbReference type="Gene3D" id="1.10.10.60">
    <property type="entry name" value="Homeodomain-like"/>
    <property type="match status" value="2"/>
</dbReference>
<name>A0A328UP10_9FIRM</name>
<reference evidence="6 7" key="1">
    <citation type="submission" date="2018-06" db="EMBL/GenBank/DDBJ databases">
        <title>Noncontiguous genome sequence of Ruminococcaceae bacterium ASD2818.</title>
        <authorList>
            <person name="Chaplin A.V."/>
            <person name="Sokolova S.R."/>
            <person name="Kochetkova T.O."/>
            <person name="Goltsov A.Y."/>
            <person name="Trofimov D.Y."/>
            <person name="Efimov B.A."/>
        </authorList>
    </citation>
    <scope>NUCLEOTIDE SEQUENCE [LARGE SCALE GENOMIC DNA]</scope>
    <source>
        <strain evidence="6 7">ASD2818</strain>
    </source>
</reference>
<dbReference type="InterPro" id="IPR037923">
    <property type="entry name" value="HTH-like"/>
</dbReference>
<dbReference type="Proteomes" id="UP000249377">
    <property type="component" value="Unassembled WGS sequence"/>
</dbReference>
<dbReference type="InterPro" id="IPR014710">
    <property type="entry name" value="RmlC-like_jellyroll"/>
</dbReference>
<dbReference type="PANTHER" id="PTHR43280:SF2">
    <property type="entry name" value="HTH-TYPE TRANSCRIPTIONAL REGULATOR EXSA"/>
    <property type="match status" value="1"/>
</dbReference>
<evidence type="ECO:0000256" key="1">
    <source>
        <dbReference type="ARBA" id="ARBA00023015"/>
    </source>
</evidence>
<dbReference type="PANTHER" id="PTHR43280">
    <property type="entry name" value="ARAC-FAMILY TRANSCRIPTIONAL REGULATOR"/>
    <property type="match status" value="1"/>
</dbReference>
<evidence type="ECO:0000259" key="5">
    <source>
        <dbReference type="PROSITE" id="PS01124"/>
    </source>
</evidence>
<dbReference type="InterPro" id="IPR003313">
    <property type="entry name" value="AraC-bd"/>
</dbReference>
<accession>A0A328UP10</accession>
<evidence type="ECO:0000256" key="2">
    <source>
        <dbReference type="ARBA" id="ARBA00023125"/>
    </source>
</evidence>
<dbReference type="SUPFAM" id="SSF51215">
    <property type="entry name" value="Regulatory protein AraC"/>
    <property type="match status" value="1"/>
</dbReference>
<dbReference type="PROSITE" id="PS01124">
    <property type="entry name" value="HTH_ARAC_FAMILY_2"/>
    <property type="match status" value="1"/>
</dbReference>